<sequence>MSFQCMRMLFLMIGLLITTGLSASVVSVPMKLDYSFLHRMLLAQIYTDTGGTARVFDDQSDCSTLVLSNPQIGSDGERIRIVTAVKAKVGHGIAGQCWRISKWRGLVEVFLVPTIKPEQPVIEFRVTDSNLLDREGAKPLVTGTLWDWVKQHVHSRLGALKIDLAIPLQEIQALIPLMLTPSEGTATHRVLSSAMFTGFEIVDTGIDLALQLDIPDQATPAAAVSPVSPPEPALTSEEALRWEVAWQNWDAFLTFIIKQAAEDAEQAELRQALFEVLLDGRYDLTDALINWQGGTADPVRELFLKSWERLSPILQRLEITLPGAIAIRYLSFVAAADALKAMDQVSEKVGYEISADGLRRMARMLAPELEKDPLIYSLDVDLELRLLFGFGTPLPLPEPLPDPDTDSGTWFFFRPAWAADAPKRSLVKKLNRWVPHTSEIDTYLPLVEDLLSHVVRTTLRTKRLSHEYHDFFRYLSLTTAWQESCWRQFIKKGDQIQPIVSRAGAIGIMQINPNVWRGFYEVSALRNDIRYNALAGNEILHHYLIDYVLAKTQHNDENGFDQLARLTYVTYNGGPGYFQRYRKQTASQAIHRVAVTFGKKYQEMKANGSAAVASCYG</sequence>
<proteinExistence type="predicted"/>
<gene>
    <name evidence="2" type="ORF">SAMN05421880_1315</name>
</gene>
<dbReference type="Gene3D" id="1.10.530.10">
    <property type="match status" value="1"/>
</dbReference>
<dbReference type="AlphaFoldDB" id="A0A1I4TD07"/>
<name>A0A1I4TD07_9PROT</name>
<organism evidence="2 3">
    <name type="scientific">Nitrosomonas nitrosa</name>
    <dbReference type="NCBI Taxonomy" id="52442"/>
    <lineage>
        <taxon>Bacteria</taxon>
        <taxon>Pseudomonadati</taxon>
        <taxon>Pseudomonadota</taxon>
        <taxon>Betaproteobacteria</taxon>
        <taxon>Nitrosomonadales</taxon>
        <taxon>Nitrosomonadaceae</taxon>
        <taxon>Nitrosomonas</taxon>
    </lineage>
</organism>
<accession>A0A1I4TD07</accession>
<evidence type="ECO:0000313" key="2">
    <source>
        <dbReference type="EMBL" id="SFM74614.1"/>
    </source>
</evidence>
<dbReference type="Proteomes" id="UP000199561">
    <property type="component" value="Unassembled WGS sequence"/>
</dbReference>
<dbReference type="SUPFAM" id="SSF53955">
    <property type="entry name" value="Lysozyme-like"/>
    <property type="match status" value="1"/>
</dbReference>
<feature type="domain" description="Transglycosylase SLT" evidence="1">
    <location>
        <begin position="480"/>
        <end position="590"/>
    </location>
</feature>
<keyword evidence="3" id="KW-1185">Reference proteome</keyword>
<dbReference type="EMBL" id="FOUF01000031">
    <property type="protein sequence ID" value="SFM74614.1"/>
    <property type="molecule type" value="Genomic_DNA"/>
</dbReference>
<evidence type="ECO:0000313" key="3">
    <source>
        <dbReference type="Proteomes" id="UP000199561"/>
    </source>
</evidence>
<dbReference type="Pfam" id="PF01464">
    <property type="entry name" value="SLT"/>
    <property type="match status" value="1"/>
</dbReference>
<reference evidence="2 3" key="1">
    <citation type="submission" date="2016-10" db="EMBL/GenBank/DDBJ databases">
        <authorList>
            <person name="de Groot N.N."/>
        </authorList>
    </citation>
    <scope>NUCLEOTIDE SEQUENCE [LARGE SCALE GENOMIC DNA]</scope>
    <source>
        <strain evidence="2 3">Nm146</strain>
    </source>
</reference>
<dbReference type="InterPro" id="IPR008258">
    <property type="entry name" value="Transglycosylase_SLT_dom_1"/>
</dbReference>
<dbReference type="CDD" id="cd00254">
    <property type="entry name" value="LT-like"/>
    <property type="match status" value="1"/>
</dbReference>
<dbReference type="STRING" id="52442.SAMN05421880_1315"/>
<dbReference type="InterPro" id="IPR023346">
    <property type="entry name" value="Lysozyme-like_dom_sf"/>
</dbReference>
<protein>
    <submittedName>
        <fullName evidence="2">Transglycosylase SLT domain-containing protein</fullName>
    </submittedName>
</protein>
<evidence type="ECO:0000259" key="1">
    <source>
        <dbReference type="Pfam" id="PF01464"/>
    </source>
</evidence>